<keyword evidence="6 9" id="KW-1133">Transmembrane helix</keyword>
<comment type="subcellular location">
    <subcellularLocation>
        <location evidence="1">Cell membrane</location>
        <topology evidence="1">Multi-pass membrane protein</topology>
    </subcellularLocation>
</comment>
<feature type="compositionally biased region" description="Basic and acidic residues" evidence="8">
    <location>
        <begin position="16"/>
        <end position="26"/>
    </location>
</feature>
<feature type="transmembrane region" description="Helical" evidence="9">
    <location>
        <begin position="298"/>
        <end position="316"/>
    </location>
</feature>
<feature type="region of interest" description="Disordered" evidence="8">
    <location>
        <begin position="1"/>
        <end position="26"/>
    </location>
</feature>
<comment type="caution">
    <text evidence="11">The sequence shown here is derived from an EMBL/GenBank/DDBJ whole genome shotgun (WGS) entry which is preliminary data.</text>
</comment>
<dbReference type="PROSITE" id="PS50850">
    <property type="entry name" value="MFS"/>
    <property type="match status" value="1"/>
</dbReference>
<evidence type="ECO:0000256" key="1">
    <source>
        <dbReference type="ARBA" id="ARBA00004651"/>
    </source>
</evidence>
<evidence type="ECO:0000256" key="9">
    <source>
        <dbReference type="SAM" id="Phobius"/>
    </source>
</evidence>
<dbReference type="Gene3D" id="1.20.1250.20">
    <property type="entry name" value="MFS general substrate transporter like domains"/>
    <property type="match status" value="1"/>
</dbReference>
<dbReference type="PROSITE" id="PS00216">
    <property type="entry name" value="SUGAR_TRANSPORT_1"/>
    <property type="match status" value="1"/>
</dbReference>
<feature type="transmembrane region" description="Helical" evidence="9">
    <location>
        <begin position="364"/>
        <end position="382"/>
    </location>
</feature>
<dbReference type="CDD" id="cd17324">
    <property type="entry name" value="MFS_NepI_like"/>
    <property type="match status" value="1"/>
</dbReference>
<feature type="transmembrane region" description="Helical" evidence="9">
    <location>
        <begin position="122"/>
        <end position="143"/>
    </location>
</feature>
<reference evidence="11 12" key="1">
    <citation type="submission" date="2018-03" db="EMBL/GenBank/DDBJ databases">
        <title>Genomic Encyclopedia of Archaeal and Bacterial Type Strains, Phase II (KMG-II): from individual species to whole genera.</title>
        <authorList>
            <person name="Goeker M."/>
        </authorList>
    </citation>
    <scope>NUCLEOTIDE SEQUENCE [LARGE SCALE GENOMIC DNA]</scope>
    <source>
        <strain evidence="11 12">DSM 45416</strain>
    </source>
</reference>
<feature type="transmembrane region" description="Helical" evidence="9">
    <location>
        <begin position="388"/>
        <end position="408"/>
    </location>
</feature>
<feature type="transmembrane region" description="Helical" evidence="9">
    <location>
        <begin position="232"/>
        <end position="253"/>
    </location>
</feature>
<proteinExistence type="inferred from homology"/>
<keyword evidence="4" id="KW-1003">Cell membrane</keyword>
<dbReference type="EMBL" id="PVTG01000003">
    <property type="protein sequence ID" value="PRY50727.1"/>
    <property type="molecule type" value="Genomic_DNA"/>
</dbReference>
<keyword evidence="12" id="KW-1185">Reference proteome</keyword>
<dbReference type="InterPro" id="IPR005829">
    <property type="entry name" value="Sugar_transporter_CS"/>
</dbReference>
<dbReference type="InterPro" id="IPR011701">
    <property type="entry name" value="MFS"/>
</dbReference>
<organism evidence="11 12">
    <name type="scientific">Geodermatophilus tzadiensis</name>
    <dbReference type="NCBI Taxonomy" id="1137988"/>
    <lineage>
        <taxon>Bacteria</taxon>
        <taxon>Bacillati</taxon>
        <taxon>Actinomycetota</taxon>
        <taxon>Actinomycetes</taxon>
        <taxon>Geodermatophilales</taxon>
        <taxon>Geodermatophilaceae</taxon>
        <taxon>Geodermatophilus</taxon>
    </lineage>
</organism>
<evidence type="ECO:0000256" key="5">
    <source>
        <dbReference type="ARBA" id="ARBA00022692"/>
    </source>
</evidence>
<dbReference type="InterPro" id="IPR020846">
    <property type="entry name" value="MFS_dom"/>
</dbReference>
<feature type="transmembrane region" description="Helical" evidence="9">
    <location>
        <begin position="60"/>
        <end position="85"/>
    </location>
</feature>
<dbReference type="PANTHER" id="PTHR43271">
    <property type="entry name" value="BLL2771 PROTEIN"/>
    <property type="match status" value="1"/>
</dbReference>
<evidence type="ECO:0000256" key="3">
    <source>
        <dbReference type="ARBA" id="ARBA00022448"/>
    </source>
</evidence>
<evidence type="ECO:0000256" key="7">
    <source>
        <dbReference type="ARBA" id="ARBA00023136"/>
    </source>
</evidence>
<evidence type="ECO:0000256" key="6">
    <source>
        <dbReference type="ARBA" id="ARBA00022989"/>
    </source>
</evidence>
<evidence type="ECO:0000256" key="4">
    <source>
        <dbReference type="ARBA" id="ARBA00022475"/>
    </source>
</evidence>
<dbReference type="RefSeq" id="WP_245887720.1">
    <property type="nucleotide sequence ID" value="NZ_PVTG01000003.1"/>
</dbReference>
<evidence type="ECO:0000313" key="12">
    <source>
        <dbReference type="Proteomes" id="UP000239210"/>
    </source>
</evidence>
<feature type="transmembrane region" description="Helical" evidence="9">
    <location>
        <begin position="31"/>
        <end position="48"/>
    </location>
</feature>
<dbReference type="AlphaFoldDB" id="A0A2T0TYF8"/>
<feature type="transmembrane region" description="Helical" evidence="9">
    <location>
        <begin position="322"/>
        <end position="344"/>
    </location>
</feature>
<dbReference type="SUPFAM" id="SSF103473">
    <property type="entry name" value="MFS general substrate transporter"/>
    <property type="match status" value="1"/>
</dbReference>
<keyword evidence="5 9" id="KW-0812">Transmembrane</keyword>
<feature type="transmembrane region" description="Helical" evidence="9">
    <location>
        <begin position="155"/>
        <end position="177"/>
    </location>
</feature>
<keyword evidence="3" id="KW-0813">Transport</keyword>
<dbReference type="GO" id="GO:0022857">
    <property type="term" value="F:transmembrane transporter activity"/>
    <property type="evidence" value="ECO:0007669"/>
    <property type="project" value="InterPro"/>
</dbReference>
<feature type="transmembrane region" description="Helical" evidence="9">
    <location>
        <begin position="183"/>
        <end position="205"/>
    </location>
</feature>
<dbReference type="PANTHER" id="PTHR43271:SF1">
    <property type="entry name" value="INNER MEMBRANE TRANSPORT PROTEIN YNFM"/>
    <property type="match status" value="1"/>
</dbReference>
<evidence type="ECO:0000256" key="8">
    <source>
        <dbReference type="SAM" id="MobiDB-lite"/>
    </source>
</evidence>
<accession>A0A2T0TYF8</accession>
<protein>
    <submittedName>
        <fullName evidence="11">YNFM family putative membrane transporter</fullName>
    </submittedName>
</protein>
<gene>
    <name evidence="11" type="ORF">LY71_103291</name>
</gene>
<feature type="transmembrane region" description="Helical" evidence="9">
    <location>
        <begin position="265"/>
        <end position="291"/>
    </location>
</feature>
<evidence type="ECO:0000256" key="2">
    <source>
        <dbReference type="ARBA" id="ARBA00008335"/>
    </source>
</evidence>
<sequence length="416" mass="41504">MPRPPTPSAALSGADRLPRGHRAGEPGLRRASTAVFLAGLAVFAVLYAPQALLPELTRAFAVTPAAATLSVSGATAGLAVGLLVLGPLSDRVGRTAVLRAALAAATVLAVLLALVPAWEPLLVLRVLQGFALAGLPAVGVAYLREELDASVSSRAIGLFVGGTAIGGLSGRLLAGALADLGGWRAALGATAGLAVACTAAVWLLLPASRRFVPVPRGTPVLQQLARGVGDPVLLGLYGLAALLMGGFVAVYNAGTFRLEAPPYGLSPALAGLVFLTYLLGSVSSPVAGALAERVGRRVVVPVAIVLTGGGLLLTLAEPLGVFVAGLAVLTVGFFAAHGVASGWVAARAALGERPVGQAASLYSFWYYVGSSVGGTVAGRAWADAGWPGAAAVAGTGIAGALVLALLLGRSRRLPGR</sequence>
<dbReference type="Proteomes" id="UP000239210">
    <property type="component" value="Unassembled WGS sequence"/>
</dbReference>
<keyword evidence="7 9" id="KW-0472">Membrane</keyword>
<comment type="similarity">
    <text evidence="2">Belongs to the major facilitator superfamily.</text>
</comment>
<evidence type="ECO:0000259" key="10">
    <source>
        <dbReference type="PROSITE" id="PS50850"/>
    </source>
</evidence>
<evidence type="ECO:0000313" key="11">
    <source>
        <dbReference type="EMBL" id="PRY50727.1"/>
    </source>
</evidence>
<feature type="domain" description="Major facilitator superfamily (MFS) profile" evidence="10">
    <location>
        <begin position="27"/>
        <end position="411"/>
    </location>
</feature>
<name>A0A2T0TYF8_9ACTN</name>
<feature type="transmembrane region" description="Helical" evidence="9">
    <location>
        <begin position="97"/>
        <end position="116"/>
    </location>
</feature>
<dbReference type="GO" id="GO:0005886">
    <property type="term" value="C:plasma membrane"/>
    <property type="evidence" value="ECO:0007669"/>
    <property type="project" value="UniProtKB-SubCell"/>
</dbReference>
<dbReference type="InterPro" id="IPR036259">
    <property type="entry name" value="MFS_trans_sf"/>
</dbReference>
<dbReference type="Pfam" id="PF07690">
    <property type="entry name" value="MFS_1"/>
    <property type="match status" value="1"/>
</dbReference>